<organism evidence="2">
    <name type="scientific">freshwater metagenome</name>
    <dbReference type="NCBI Taxonomy" id="449393"/>
    <lineage>
        <taxon>unclassified sequences</taxon>
        <taxon>metagenomes</taxon>
        <taxon>ecological metagenomes</taxon>
    </lineage>
</organism>
<dbReference type="PANTHER" id="PTHR33164:SF99">
    <property type="entry name" value="MARR FAMILY REGULATORY PROTEIN"/>
    <property type="match status" value="1"/>
</dbReference>
<dbReference type="PROSITE" id="PS50995">
    <property type="entry name" value="HTH_MARR_2"/>
    <property type="match status" value="1"/>
</dbReference>
<gene>
    <name evidence="2" type="ORF">UFOPK1835_01653</name>
</gene>
<evidence type="ECO:0000259" key="1">
    <source>
        <dbReference type="PROSITE" id="PS50995"/>
    </source>
</evidence>
<dbReference type="GO" id="GO:0003700">
    <property type="term" value="F:DNA-binding transcription factor activity"/>
    <property type="evidence" value="ECO:0007669"/>
    <property type="project" value="InterPro"/>
</dbReference>
<dbReference type="PANTHER" id="PTHR33164">
    <property type="entry name" value="TRANSCRIPTIONAL REGULATOR, MARR FAMILY"/>
    <property type="match status" value="1"/>
</dbReference>
<reference evidence="2" key="1">
    <citation type="submission" date="2020-05" db="EMBL/GenBank/DDBJ databases">
        <authorList>
            <person name="Chiriac C."/>
            <person name="Salcher M."/>
            <person name="Ghai R."/>
            <person name="Kavagutti S V."/>
        </authorList>
    </citation>
    <scope>NUCLEOTIDE SEQUENCE</scope>
</reference>
<accession>A0A6J6I6H7</accession>
<dbReference type="SUPFAM" id="SSF46785">
    <property type="entry name" value="Winged helix' DNA-binding domain"/>
    <property type="match status" value="1"/>
</dbReference>
<name>A0A6J6I6H7_9ZZZZ</name>
<dbReference type="InterPro" id="IPR036390">
    <property type="entry name" value="WH_DNA-bd_sf"/>
</dbReference>
<dbReference type="GO" id="GO:0006950">
    <property type="term" value="P:response to stress"/>
    <property type="evidence" value="ECO:0007669"/>
    <property type="project" value="TreeGrafter"/>
</dbReference>
<dbReference type="PRINTS" id="PR00598">
    <property type="entry name" value="HTHMARR"/>
</dbReference>
<feature type="domain" description="HTH marR-type" evidence="1">
    <location>
        <begin position="1"/>
        <end position="145"/>
    </location>
</feature>
<protein>
    <submittedName>
        <fullName evidence="2">Unannotated protein</fullName>
    </submittedName>
</protein>
<dbReference type="InterPro" id="IPR036388">
    <property type="entry name" value="WH-like_DNA-bd_sf"/>
</dbReference>
<dbReference type="EMBL" id="CAEZUP010000088">
    <property type="protein sequence ID" value="CAB4619479.1"/>
    <property type="molecule type" value="Genomic_DNA"/>
</dbReference>
<dbReference type="AlphaFoldDB" id="A0A6J6I6H7"/>
<evidence type="ECO:0000313" key="2">
    <source>
        <dbReference type="EMBL" id="CAB4619479.1"/>
    </source>
</evidence>
<dbReference type="Pfam" id="PF12802">
    <property type="entry name" value="MarR_2"/>
    <property type="match status" value="1"/>
</dbReference>
<dbReference type="InterPro" id="IPR039422">
    <property type="entry name" value="MarR/SlyA-like"/>
</dbReference>
<dbReference type="SMART" id="SM00347">
    <property type="entry name" value="HTH_MARR"/>
    <property type="match status" value="1"/>
</dbReference>
<proteinExistence type="predicted"/>
<sequence length="161" mass="17387">MTTWLSDDEMAAWRGMVEVHASVLAELEADLLADHGLSSGDYGVLVALSEAPDERLRMCDLASRLHLSPSGLTRRIDGMVKAGLVARTPSPDDRRVMLAELTAEGRQRLERAAPDHVAGVRRTFLDHLDASQIRNLGEAFAAVAEERSATAPELRATGSGN</sequence>
<dbReference type="InterPro" id="IPR000835">
    <property type="entry name" value="HTH_MarR-typ"/>
</dbReference>
<dbReference type="Gene3D" id="1.10.10.10">
    <property type="entry name" value="Winged helix-like DNA-binding domain superfamily/Winged helix DNA-binding domain"/>
    <property type="match status" value="1"/>
</dbReference>